<accession>A0A133V8S5</accession>
<dbReference type="Pfam" id="PF04055">
    <property type="entry name" value="Radical_SAM"/>
    <property type="match status" value="1"/>
</dbReference>
<protein>
    <recommendedName>
        <fullName evidence="7">Radical SAM core domain-containing protein</fullName>
    </recommendedName>
</protein>
<dbReference type="PANTHER" id="PTHR30352">
    <property type="entry name" value="PYRUVATE FORMATE-LYASE-ACTIVATING ENZYME"/>
    <property type="match status" value="1"/>
</dbReference>
<dbReference type="AlphaFoldDB" id="A0A133V8S5"/>
<name>A0A133V8S5_9EURY</name>
<dbReference type="CDD" id="cd01335">
    <property type="entry name" value="Radical_SAM"/>
    <property type="match status" value="1"/>
</dbReference>
<dbReference type="PANTHER" id="PTHR30352:SF5">
    <property type="entry name" value="PYRUVATE FORMATE-LYASE 1-ACTIVATING ENZYME"/>
    <property type="match status" value="1"/>
</dbReference>
<keyword evidence="9" id="KW-1185">Reference proteome</keyword>
<evidence type="ECO:0000256" key="4">
    <source>
        <dbReference type="ARBA" id="ARBA00022723"/>
    </source>
</evidence>
<organism evidence="8 9">
    <name type="scientific">candidate division MSBL1 archaeon SCGC-AAA261D19</name>
    <dbReference type="NCBI Taxonomy" id="1698273"/>
    <lineage>
        <taxon>Archaea</taxon>
        <taxon>Methanobacteriati</taxon>
        <taxon>Methanobacteriota</taxon>
        <taxon>candidate division MSBL1</taxon>
    </lineage>
</organism>
<dbReference type="GO" id="GO:0051539">
    <property type="term" value="F:4 iron, 4 sulfur cluster binding"/>
    <property type="evidence" value="ECO:0007669"/>
    <property type="project" value="UniProtKB-KW"/>
</dbReference>
<dbReference type="SUPFAM" id="SSF102114">
    <property type="entry name" value="Radical SAM enzymes"/>
    <property type="match status" value="1"/>
</dbReference>
<dbReference type="InterPro" id="IPR058240">
    <property type="entry name" value="rSAM_sf"/>
</dbReference>
<evidence type="ECO:0000256" key="1">
    <source>
        <dbReference type="ARBA" id="ARBA00001966"/>
    </source>
</evidence>
<keyword evidence="3" id="KW-0949">S-adenosyl-L-methionine</keyword>
<gene>
    <name evidence="8" type="ORF">AKJ43_00315</name>
</gene>
<dbReference type="Proteomes" id="UP000070400">
    <property type="component" value="Unassembled WGS sequence"/>
</dbReference>
<evidence type="ECO:0000313" key="8">
    <source>
        <dbReference type="EMBL" id="KXB02861.1"/>
    </source>
</evidence>
<evidence type="ECO:0000256" key="3">
    <source>
        <dbReference type="ARBA" id="ARBA00022691"/>
    </source>
</evidence>
<dbReference type="GO" id="GO:0003824">
    <property type="term" value="F:catalytic activity"/>
    <property type="evidence" value="ECO:0007669"/>
    <property type="project" value="InterPro"/>
</dbReference>
<dbReference type="EMBL" id="LHXX01000002">
    <property type="protein sequence ID" value="KXB02861.1"/>
    <property type="molecule type" value="Genomic_DNA"/>
</dbReference>
<keyword evidence="6" id="KW-0411">Iron-sulfur</keyword>
<dbReference type="Gene3D" id="3.20.20.70">
    <property type="entry name" value="Aldolase class I"/>
    <property type="match status" value="1"/>
</dbReference>
<evidence type="ECO:0000256" key="6">
    <source>
        <dbReference type="ARBA" id="ARBA00023014"/>
    </source>
</evidence>
<feature type="domain" description="Radical SAM core" evidence="7">
    <location>
        <begin position="9"/>
        <end position="227"/>
    </location>
</feature>
<keyword evidence="5" id="KW-0408">Iron</keyword>
<evidence type="ECO:0000313" key="9">
    <source>
        <dbReference type="Proteomes" id="UP000070400"/>
    </source>
</evidence>
<keyword evidence="2" id="KW-0004">4Fe-4S</keyword>
<evidence type="ECO:0000256" key="5">
    <source>
        <dbReference type="ARBA" id="ARBA00023004"/>
    </source>
</evidence>
<dbReference type="InterPro" id="IPR013785">
    <property type="entry name" value="Aldolase_TIM"/>
</dbReference>
<evidence type="ECO:0000256" key="2">
    <source>
        <dbReference type="ARBA" id="ARBA00022485"/>
    </source>
</evidence>
<evidence type="ECO:0000259" key="7">
    <source>
        <dbReference type="PROSITE" id="PS51918"/>
    </source>
</evidence>
<dbReference type="SFLD" id="SFLDS00029">
    <property type="entry name" value="Radical_SAM"/>
    <property type="match status" value="1"/>
</dbReference>
<reference evidence="8 9" key="1">
    <citation type="journal article" date="2016" name="Sci. Rep.">
        <title>Metabolic traits of an uncultured archaeal lineage -MSBL1- from brine pools of the Red Sea.</title>
        <authorList>
            <person name="Mwirichia R."/>
            <person name="Alam I."/>
            <person name="Rashid M."/>
            <person name="Vinu M."/>
            <person name="Ba-Alawi W."/>
            <person name="Anthony Kamau A."/>
            <person name="Kamanda Ngugi D."/>
            <person name="Goker M."/>
            <person name="Klenk H.P."/>
            <person name="Bajic V."/>
            <person name="Stingl U."/>
        </authorList>
    </citation>
    <scope>NUCLEOTIDE SEQUENCE [LARGE SCALE GENOMIC DNA]</scope>
    <source>
        <strain evidence="8">SCGC-AAA261D19</strain>
    </source>
</reference>
<proteinExistence type="predicted"/>
<sequence length="237" mass="26750">MNIYHITYSPVSKTACLYFRGCNFACKGCVRRKESQDIHLKEAFAQPGTSVRFLTLMEVMRRLNKVEVQNAVFMGGEPTIDPKLPDLAKLIHKELGANNILLTNGFILPPLEHVDEACLSLKALDNCLHLDFTGKSNHKTLENFVKYYRSIKLRSESILIPGYIDCEEIEKIARFIADVNPNIPYRIDGYIPVPGASWRRPTSEEVDKAVNVARRHLTNVSCLKGSEGLQGEVVKIF</sequence>
<dbReference type="InterPro" id="IPR034457">
    <property type="entry name" value="Organic_radical-activating"/>
</dbReference>
<comment type="cofactor">
    <cofactor evidence="1">
        <name>[4Fe-4S] cluster</name>
        <dbReference type="ChEBI" id="CHEBI:49883"/>
    </cofactor>
</comment>
<dbReference type="InterPro" id="IPR007197">
    <property type="entry name" value="rSAM"/>
</dbReference>
<keyword evidence="4" id="KW-0479">Metal-binding</keyword>
<dbReference type="GO" id="GO:0046872">
    <property type="term" value="F:metal ion binding"/>
    <property type="evidence" value="ECO:0007669"/>
    <property type="project" value="UniProtKB-KW"/>
</dbReference>
<comment type="caution">
    <text evidence="8">The sequence shown here is derived from an EMBL/GenBank/DDBJ whole genome shotgun (WGS) entry which is preliminary data.</text>
</comment>
<dbReference type="PROSITE" id="PS51918">
    <property type="entry name" value="RADICAL_SAM"/>
    <property type="match status" value="1"/>
</dbReference>